<dbReference type="NCBIfam" id="NF006593">
    <property type="entry name" value="PRK09126.1"/>
    <property type="match status" value="1"/>
</dbReference>
<proteinExistence type="inferred from homology"/>
<evidence type="ECO:0000256" key="1">
    <source>
        <dbReference type="ARBA" id="ARBA00001974"/>
    </source>
</evidence>
<dbReference type="GO" id="GO:0071949">
    <property type="term" value="F:FAD binding"/>
    <property type="evidence" value="ECO:0007669"/>
    <property type="project" value="InterPro"/>
</dbReference>
<organism evidence="9 10">
    <name type="scientific">Rubrivivax albus</name>
    <dbReference type="NCBI Taxonomy" id="2499835"/>
    <lineage>
        <taxon>Bacteria</taxon>
        <taxon>Pseudomonadati</taxon>
        <taxon>Pseudomonadota</taxon>
        <taxon>Betaproteobacteria</taxon>
        <taxon>Burkholderiales</taxon>
        <taxon>Sphaerotilaceae</taxon>
        <taxon>Rubrivivax</taxon>
    </lineage>
</organism>
<keyword evidence="6" id="KW-0560">Oxidoreductase</keyword>
<evidence type="ECO:0000256" key="6">
    <source>
        <dbReference type="ARBA" id="ARBA00023002"/>
    </source>
</evidence>
<dbReference type="InterPro" id="IPR036188">
    <property type="entry name" value="FAD/NAD-bd_sf"/>
</dbReference>
<dbReference type="PRINTS" id="PR00420">
    <property type="entry name" value="RNGMNOXGNASE"/>
</dbReference>
<evidence type="ECO:0000259" key="8">
    <source>
        <dbReference type="Pfam" id="PF01494"/>
    </source>
</evidence>
<dbReference type="NCBIfam" id="TIGR01988">
    <property type="entry name" value="Ubi-OHases"/>
    <property type="match status" value="1"/>
</dbReference>
<sequence length="400" mass="42336">MPDTHRFDADVLIVGAGPAGLALAAALADAGLHALVLERQPRDTLAAPAEDGREIALTHRARGILQRLGWWERLTAEDIAPLNEARVADGDAPARLRFGPGVQAPLGWLVPNHRLRAVGWAAAGARPRVTIETGVAVTALARDATAATLTLADGQTRRAPLVVAADSRFSAVRRLAGIGASMRDFGRSVVVGRVAHEAPNRGIAWECFRHGHTLALLPMNGGCSSAVVTLPSELAPDWLALDDDSFAARVHAASGGVLGGLHAAGPRHHYPLVGVYAQRFAGPRFALVGDAAVGMHPVTAHGFNFGLYGVEVLARELQRRRRALDLNPAPALAAYEAEHRRLTWPIYQGTNAVVSLFTDERPLARVLRPAVLALAGQAPGLRRLVRGVITRQLTGSGLPA</sequence>
<dbReference type="Pfam" id="PF01494">
    <property type="entry name" value="FAD_binding_3"/>
    <property type="match status" value="1"/>
</dbReference>
<keyword evidence="10" id="KW-1185">Reference proteome</keyword>
<gene>
    <name evidence="9" type="ORF">ENE75_17715</name>
</gene>
<evidence type="ECO:0000256" key="7">
    <source>
        <dbReference type="ARBA" id="ARBA00023033"/>
    </source>
</evidence>
<dbReference type="PANTHER" id="PTHR43876:SF25">
    <property type="entry name" value="MONOOXYGENASE NMA2164"/>
    <property type="match status" value="1"/>
</dbReference>
<comment type="pathway">
    <text evidence="2">Cofactor biosynthesis; ubiquinone biosynthesis.</text>
</comment>
<evidence type="ECO:0000256" key="5">
    <source>
        <dbReference type="ARBA" id="ARBA00022827"/>
    </source>
</evidence>
<evidence type="ECO:0000313" key="9">
    <source>
        <dbReference type="EMBL" id="RVT50144.1"/>
    </source>
</evidence>
<protein>
    <submittedName>
        <fullName evidence="9">FAD-dependent hydroxylase</fullName>
    </submittedName>
</protein>
<keyword evidence="5" id="KW-0274">FAD</keyword>
<dbReference type="InterPro" id="IPR002938">
    <property type="entry name" value="FAD-bd"/>
</dbReference>
<comment type="similarity">
    <text evidence="3">Belongs to the UbiH/COQ6 family.</text>
</comment>
<accession>A0A3S2VVR1</accession>
<evidence type="ECO:0000313" key="10">
    <source>
        <dbReference type="Proteomes" id="UP000288178"/>
    </source>
</evidence>
<evidence type="ECO:0000256" key="2">
    <source>
        <dbReference type="ARBA" id="ARBA00004749"/>
    </source>
</evidence>
<dbReference type="PANTHER" id="PTHR43876">
    <property type="entry name" value="UBIQUINONE BIOSYNTHESIS MONOOXYGENASE COQ6, MITOCHONDRIAL"/>
    <property type="match status" value="1"/>
</dbReference>
<evidence type="ECO:0000256" key="4">
    <source>
        <dbReference type="ARBA" id="ARBA00022630"/>
    </source>
</evidence>
<comment type="caution">
    <text evidence="9">The sequence shown here is derived from an EMBL/GenBank/DDBJ whole genome shotgun (WGS) entry which is preliminary data.</text>
</comment>
<dbReference type="RefSeq" id="WP_128199654.1">
    <property type="nucleotide sequence ID" value="NZ_SACT01000006.1"/>
</dbReference>
<dbReference type="GO" id="GO:0006744">
    <property type="term" value="P:ubiquinone biosynthetic process"/>
    <property type="evidence" value="ECO:0007669"/>
    <property type="project" value="UniProtKB-UniPathway"/>
</dbReference>
<name>A0A3S2VVR1_9BURK</name>
<comment type="cofactor">
    <cofactor evidence="1">
        <name>FAD</name>
        <dbReference type="ChEBI" id="CHEBI:57692"/>
    </cofactor>
</comment>
<keyword evidence="7" id="KW-0503">Monooxygenase</keyword>
<dbReference type="OrthoDB" id="9769565at2"/>
<dbReference type="Gene3D" id="3.50.50.60">
    <property type="entry name" value="FAD/NAD(P)-binding domain"/>
    <property type="match status" value="2"/>
</dbReference>
<dbReference type="Proteomes" id="UP000288178">
    <property type="component" value="Unassembled WGS sequence"/>
</dbReference>
<dbReference type="EMBL" id="SACT01000006">
    <property type="protein sequence ID" value="RVT50144.1"/>
    <property type="molecule type" value="Genomic_DNA"/>
</dbReference>
<dbReference type="InterPro" id="IPR010971">
    <property type="entry name" value="UbiH/COQ6"/>
</dbReference>
<dbReference type="SUPFAM" id="SSF51905">
    <property type="entry name" value="FAD/NAD(P)-binding domain"/>
    <property type="match status" value="1"/>
</dbReference>
<dbReference type="GO" id="GO:0004497">
    <property type="term" value="F:monooxygenase activity"/>
    <property type="evidence" value="ECO:0007669"/>
    <property type="project" value="UniProtKB-KW"/>
</dbReference>
<dbReference type="GO" id="GO:0016705">
    <property type="term" value="F:oxidoreductase activity, acting on paired donors, with incorporation or reduction of molecular oxygen"/>
    <property type="evidence" value="ECO:0007669"/>
    <property type="project" value="InterPro"/>
</dbReference>
<dbReference type="UniPathway" id="UPA00232"/>
<reference evidence="9 10" key="1">
    <citation type="submission" date="2019-01" db="EMBL/GenBank/DDBJ databases">
        <authorList>
            <person name="Chen W.-M."/>
        </authorList>
    </citation>
    <scope>NUCLEOTIDE SEQUENCE [LARGE SCALE GENOMIC DNA]</scope>
    <source>
        <strain evidence="9 10">ICH-3</strain>
    </source>
</reference>
<keyword evidence="4" id="KW-0285">Flavoprotein</keyword>
<feature type="domain" description="FAD-binding" evidence="8">
    <location>
        <begin position="8"/>
        <end position="343"/>
    </location>
</feature>
<dbReference type="InterPro" id="IPR051205">
    <property type="entry name" value="UbiH/COQ6_monooxygenase"/>
</dbReference>
<evidence type="ECO:0000256" key="3">
    <source>
        <dbReference type="ARBA" id="ARBA00005349"/>
    </source>
</evidence>
<dbReference type="AlphaFoldDB" id="A0A3S2VVR1"/>